<comment type="caution">
    <text evidence="1">The sequence shown here is derived from an EMBL/GenBank/DDBJ whole genome shotgun (WGS) entry which is preliminary data.</text>
</comment>
<sequence length="104" mass="11797">MEKRSSLPLDASLPGESVDTGALVSLRVHSDGRHAFRINQACRKSWCPDLRVLLDYGTVRLSPRTSKSHIVTFERQYKQAPKVAGNFQRSLRTQTLWEMLGIDL</sequence>
<organism evidence="1 2">
    <name type="scientific">Eumeta variegata</name>
    <name type="common">Bagworm moth</name>
    <name type="synonym">Eumeta japonica</name>
    <dbReference type="NCBI Taxonomy" id="151549"/>
    <lineage>
        <taxon>Eukaryota</taxon>
        <taxon>Metazoa</taxon>
        <taxon>Ecdysozoa</taxon>
        <taxon>Arthropoda</taxon>
        <taxon>Hexapoda</taxon>
        <taxon>Insecta</taxon>
        <taxon>Pterygota</taxon>
        <taxon>Neoptera</taxon>
        <taxon>Endopterygota</taxon>
        <taxon>Lepidoptera</taxon>
        <taxon>Glossata</taxon>
        <taxon>Ditrysia</taxon>
        <taxon>Tineoidea</taxon>
        <taxon>Psychidae</taxon>
        <taxon>Oiketicinae</taxon>
        <taxon>Eumeta</taxon>
    </lineage>
</organism>
<dbReference type="Proteomes" id="UP000299102">
    <property type="component" value="Unassembled WGS sequence"/>
</dbReference>
<protein>
    <submittedName>
        <fullName evidence="1">Uncharacterized protein</fullName>
    </submittedName>
</protein>
<keyword evidence="2" id="KW-1185">Reference proteome</keyword>
<gene>
    <name evidence="1" type="ORF">EVAR_14363_1</name>
</gene>
<evidence type="ECO:0000313" key="2">
    <source>
        <dbReference type="Proteomes" id="UP000299102"/>
    </source>
</evidence>
<dbReference type="OrthoDB" id="7429635at2759"/>
<evidence type="ECO:0000313" key="1">
    <source>
        <dbReference type="EMBL" id="GBP18593.1"/>
    </source>
</evidence>
<dbReference type="AlphaFoldDB" id="A0A4C1TX08"/>
<reference evidence="1 2" key="1">
    <citation type="journal article" date="2019" name="Commun. Biol.">
        <title>The bagworm genome reveals a unique fibroin gene that provides high tensile strength.</title>
        <authorList>
            <person name="Kono N."/>
            <person name="Nakamura H."/>
            <person name="Ohtoshi R."/>
            <person name="Tomita M."/>
            <person name="Numata K."/>
            <person name="Arakawa K."/>
        </authorList>
    </citation>
    <scope>NUCLEOTIDE SEQUENCE [LARGE SCALE GENOMIC DNA]</scope>
</reference>
<proteinExistence type="predicted"/>
<dbReference type="EMBL" id="BGZK01000099">
    <property type="protein sequence ID" value="GBP18593.1"/>
    <property type="molecule type" value="Genomic_DNA"/>
</dbReference>
<accession>A0A4C1TX08</accession>
<name>A0A4C1TX08_EUMVA</name>